<dbReference type="EMBL" id="JABFDB010000001">
    <property type="protein sequence ID" value="NYZ18440.1"/>
    <property type="molecule type" value="Genomic_DNA"/>
</dbReference>
<name>A0ABX2T700_9PROT</name>
<proteinExistence type="predicted"/>
<evidence type="ECO:0008006" key="3">
    <source>
        <dbReference type="Google" id="ProtNLM"/>
    </source>
</evidence>
<accession>A0ABX2T700</accession>
<dbReference type="Proteomes" id="UP000584642">
    <property type="component" value="Unassembled WGS sequence"/>
</dbReference>
<reference evidence="1 2" key="1">
    <citation type="submission" date="2020-05" db="EMBL/GenBank/DDBJ databases">
        <title>Azospirillum oleiclasticum sp. nov, a nitrogen-fixing and heavy crude oil-emulsifying bacterium isolated from the crude oil of Yumen Oilfield.</title>
        <authorList>
            <person name="Wu D."/>
            <person name="Cai M."/>
            <person name="Zhang X."/>
        </authorList>
    </citation>
    <scope>NUCLEOTIDE SEQUENCE [LARGE SCALE GENOMIC DNA]</scope>
    <source>
        <strain evidence="1 2">ROY-1-1-2</strain>
    </source>
</reference>
<comment type="caution">
    <text evidence="1">The sequence shown here is derived from an EMBL/GenBank/DDBJ whole genome shotgun (WGS) entry which is preliminary data.</text>
</comment>
<evidence type="ECO:0000313" key="1">
    <source>
        <dbReference type="EMBL" id="NYZ18440.1"/>
    </source>
</evidence>
<dbReference type="SUPFAM" id="SSF110997">
    <property type="entry name" value="Sporulation related repeat"/>
    <property type="match status" value="1"/>
</dbReference>
<sequence>MGRTLKIGLAAAASLTMAGCAGIPVAVTMASLYVDSVLVLRTNKGATEHIVSAAAGQDCGLLNLLNESRLCLDEPPPQLLALLTREVQNVAPGAATASVTPTTKPQPAPLPAPLPAPVQLASAPSAGITDAGVPAGPLPEPKPRTALRTVAAVNTPPAVREKPAVESRTTSLMVVLGSFTSREQAERHRNTLGRSDVEIVEAHVFGRERHRVVLRPADRDGAMRELRTARAGGIGDAWLLADPRTGTPTGVVGVLTAQILETLL</sequence>
<keyword evidence="2" id="KW-1185">Reference proteome</keyword>
<dbReference type="PROSITE" id="PS51257">
    <property type="entry name" value="PROKAR_LIPOPROTEIN"/>
    <property type="match status" value="1"/>
</dbReference>
<evidence type="ECO:0000313" key="2">
    <source>
        <dbReference type="Proteomes" id="UP000584642"/>
    </source>
</evidence>
<dbReference type="InterPro" id="IPR036680">
    <property type="entry name" value="SPOR-like_sf"/>
</dbReference>
<protein>
    <recommendedName>
        <fullName evidence="3">SPOR domain-containing protein</fullName>
    </recommendedName>
</protein>
<gene>
    <name evidence="1" type="ORF">HND93_01845</name>
</gene>
<dbReference type="RefSeq" id="WP_180280182.1">
    <property type="nucleotide sequence ID" value="NZ_JABFDB010000001.1"/>
</dbReference>
<organism evidence="1 2">
    <name type="scientific">Azospirillum oleiclasticum</name>
    <dbReference type="NCBI Taxonomy" id="2735135"/>
    <lineage>
        <taxon>Bacteria</taxon>
        <taxon>Pseudomonadati</taxon>
        <taxon>Pseudomonadota</taxon>
        <taxon>Alphaproteobacteria</taxon>
        <taxon>Rhodospirillales</taxon>
        <taxon>Azospirillaceae</taxon>
        <taxon>Azospirillum</taxon>
    </lineage>
</organism>